<evidence type="ECO:0000313" key="1">
    <source>
        <dbReference type="EMBL" id="MBC8577623.1"/>
    </source>
</evidence>
<evidence type="ECO:0000313" key="2">
    <source>
        <dbReference type="Proteomes" id="UP000658131"/>
    </source>
</evidence>
<dbReference type="SUPFAM" id="SSF50249">
    <property type="entry name" value="Nucleic acid-binding proteins"/>
    <property type="match status" value="1"/>
</dbReference>
<protein>
    <submittedName>
        <fullName evidence="1">DUF2815 family protein</fullName>
    </submittedName>
</protein>
<dbReference type="InterPro" id="IPR022595">
    <property type="entry name" value="Enc34_ssDNA-bd"/>
</dbReference>
<dbReference type="Pfam" id="PF10991">
    <property type="entry name" value="Enc34_ssDNA-bd"/>
    <property type="match status" value="1"/>
</dbReference>
<dbReference type="RefSeq" id="WP_316248710.1">
    <property type="nucleotide sequence ID" value="NZ_JACRTB010000039.1"/>
</dbReference>
<proteinExistence type="predicted"/>
<sequence length="255" mass="27813">MIPKGDQATIDKFNLALNYAVQARQRKGLWGMNISSNFKWPLRDGDTEYLEKGEEYKGHWFLNATSTRKPRIVDIARNDIYDESEVYSGCYARVCINLYPFNKKRGRRIACGLEAVQKICDGEALGGAPVDVCEAFGDSEAYLADAGYTQPTNGYPQQAPVRMQAQPVPQPPVGYVPGQMQGYPQQVTAAPVQQPPVQQAPAGYPGPQYPVQQGVPNQQPMQPTAQGAPNTFANNVAAADSVLPPQHFGGGQRVA</sequence>
<accession>A0ABR7NMI5</accession>
<reference evidence="1 2" key="1">
    <citation type="submission" date="2020-08" db="EMBL/GenBank/DDBJ databases">
        <title>Genome public.</title>
        <authorList>
            <person name="Liu C."/>
            <person name="Sun Q."/>
        </authorList>
    </citation>
    <scope>NUCLEOTIDE SEQUENCE [LARGE SCALE GENOMIC DNA]</scope>
    <source>
        <strain evidence="1 2">BX1</strain>
    </source>
</reference>
<dbReference type="InterPro" id="IPR012340">
    <property type="entry name" value="NA-bd_OB-fold"/>
</dbReference>
<dbReference type="EMBL" id="JACRTB010000039">
    <property type="protein sequence ID" value="MBC8577623.1"/>
    <property type="molecule type" value="Genomic_DNA"/>
</dbReference>
<dbReference type="Gene3D" id="2.40.50.140">
    <property type="entry name" value="Nucleic acid-binding proteins"/>
    <property type="match status" value="1"/>
</dbReference>
<gene>
    <name evidence="1" type="ORF">H8717_14580</name>
</gene>
<comment type="caution">
    <text evidence="1">The sequence shown here is derived from an EMBL/GenBank/DDBJ whole genome shotgun (WGS) entry which is preliminary data.</text>
</comment>
<organism evidence="1 2">
    <name type="scientific">Yanshouia hominis</name>
    <dbReference type="NCBI Taxonomy" id="2763673"/>
    <lineage>
        <taxon>Bacteria</taxon>
        <taxon>Bacillati</taxon>
        <taxon>Bacillota</taxon>
        <taxon>Clostridia</taxon>
        <taxon>Eubacteriales</taxon>
        <taxon>Oscillospiraceae</taxon>
        <taxon>Yanshouia</taxon>
    </lineage>
</organism>
<keyword evidence="2" id="KW-1185">Reference proteome</keyword>
<dbReference type="Proteomes" id="UP000658131">
    <property type="component" value="Unassembled WGS sequence"/>
</dbReference>
<name>A0ABR7NMI5_9FIRM</name>